<evidence type="ECO:0000256" key="6">
    <source>
        <dbReference type="ARBA" id="ARBA00022833"/>
    </source>
</evidence>
<dbReference type="InterPro" id="IPR028883">
    <property type="entry name" value="tRNA_aden_deaminase"/>
</dbReference>
<evidence type="ECO:0000256" key="2">
    <source>
        <dbReference type="ARBA" id="ARBA00011738"/>
    </source>
</evidence>
<dbReference type="PANTHER" id="PTHR11079">
    <property type="entry name" value="CYTOSINE DEAMINASE FAMILY MEMBER"/>
    <property type="match status" value="1"/>
</dbReference>
<dbReference type="EC" id="3.5.4.33" evidence="8"/>
<dbReference type="InterPro" id="IPR058535">
    <property type="entry name" value="MafB19-deam"/>
</dbReference>
<evidence type="ECO:0000256" key="4">
    <source>
        <dbReference type="ARBA" id="ARBA00022723"/>
    </source>
</evidence>
<feature type="binding site" evidence="8">
    <location>
        <position position="46"/>
    </location>
    <ligand>
        <name>Zn(2+)</name>
        <dbReference type="ChEBI" id="CHEBI:29105"/>
        <note>catalytic</note>
    </ligand>
</feature>
<feature type="binding site" evidence="8">
    <location>
        <position position="79"/>
    </location>
    <ligand>
        <name>Zn(2+)</name>
        <dbReference type="ChEBI" id="CHEBI:29105"/>
        <note>catalytic</note>
    </ligand>
</feature>
<dbReference type="InterPro" id="IPR016192">
    <property type="entry name" value="APOBEC/CMP_deaminase_Zn-bd"/>
</dbReference>
<dbReference type="EMBL" id="MFYX01000126">
    <property type="protein sequence ID" value="OGK01422.1"/>
    <property type="molecule type" value="Genomic_DNA"/>
</dbReference>
<feature type="binding site" evidence="8">
    <location>
        <position position="76"/>
    </location>
    <ligand>
        <name>Zn(2+)</name>
        <dbReference type="ChEBI" id="CHEBI:29105"/>
        <note>catalytic</note>
    </ligand>
</feature>
<comment type="caution">
    <text evidence="10">The sequence shown here is derived from an EMBL/GenBank/DDBJ whole genome shotgun (WGS) entry which is preliminary data.</text>
</comment>
<dbReference type="GO" id="GO:0002100">
    <property type="term" value="P:tRNA wobble adenosine to inosine editing"/>
    <property type="evidence" value="ECO:0007669"/>
    <property type="project" value="UniProtKB-UniRule"/>
</dbReference>
<evidence type="ECO:0000313" key="11">
    <source>
        <dbReference type="Proteomes" id="UP000179243"/>
    </source>
</evidence>
<keyword evidence="3 8" id="KW-0819">tRNA processing</keyword>
<feature type="active site" description="Proton donor" evidence="8">
    <location>
        <position position="48"/>
    </location>
</feature>
<evidence type="ECO:0000256" key="3">
    <source>
        <dbReference type="ARBA" id="ARBA00022694"/>
    </source>
</evidence>
<dbReference type="Pfam" id="PF14437">
    <property type="entry name" value="MafB19-deam"/>
    <property type="match status" value="1"/>
</dbReference>
<reference evidence="10 11" key="1">
    <citation type="journal article" date="2016" name="Nat. Commun.">
        <title>Thousands of microbial genomes shed light on interconnected biogeochemical processes in an aquifer system.</title>
        <authorList>
            <person name="Anantharaman K."/>
            <person name="Brown C.T."/>
            <person name="Hug L.A."/>
            <person name="Sharon I."/>
            <person name="Castelle C.J."/>
            <person name="Probst A.J."/>
            <person name="Thomas B.C."/>
            <person name="Singh A."/>
            <person name="Wilkins M.J."/>
            <person name="Karaoz U."/>
            <person name="Brodie E.L."/>
            <person name="Williams K.H."/>
            <person name="Hubbard S.S."/>
            <person name="Banfield J.F."/>
        </authorList>
    </citation>
    <scope>NUCLEOTIDE SEQUENCE [LARGE SCALE GENOMIC DNA]</scope>
</reference>
<comment type="similarity">
    <text evidence="1">Belongs to the cytidine and deoxycytidylate deaminase family. ADAT2 subfamily.</text>
</comment>
<comment type="catalytic activity">
    <reaction evidence="7 8">
        <text>adenosine(34) in tRNA + H2O + H(+) = inosine(34) in tRNA + NH4(+)</text>
        <dbReference type="Rhea" id="RHEA:43168"/>
        <dbReference type="Rhea" id="RHEA-COMP:10373"/>
        <dbReference type="Rhea" id="RHEA-COMP:10374"/>
        <dbReference type="ChEBI" id="CHEBI:15377"/>
        <dbReference type="ChEBI" id="CHEBI:15378"/>
        <dbReference type="ChEBI" id="CHEBI:28938"/>
        <dbReference type="ChEBI" id="CHEBI:74411"/>
        <dbReference type="ChEBI" id="CHEBI:82852"/>
        <dbReference type="EC" id="3.5.4.33"/>
    </reaction>
</comment>
<evidence type="ECO:0000256" key="8">
    <source>
        <dbReference type="HAMAP-Rule" id="MF_00972"/>
    </source>
</evidence>
<dbReference type="GO" id="GO:0052717">
    <property type="term" value="F:tRNA-specific adenosine-34 deaminase activity"/>
    <property type="evidence" value="ECO:0007669"/>
    <property type="project" value="UniProtKB-UniRule"/>
</dbReference>
<feature type="domain" description="CMP/dCMP-type deaminase" evidence="9">
    <location>
        <begin position="1"/>
        <end position="105"/>
    </location>
</feature>
<evidence type="ECO:0000313" key="10">
    <source>
        <dbReference type="EMBL" id="OGK01422.1"/>
    </source>
</evidence>
<keyword evidence="5 8" id="KW-0378">Hydrolase</keyword>
<dbReference type="Gene3D" id="3.40.140.10">
    <property type="entry name" value="Cytidine Deaminase, domain 2"/>
    <property type="match status" value="1"/>
</dbReference>
<proteinExistence type="inferred from homology"/>
<dbReference type="NCBIfam" id="NF008113">
    <property type="entry name" value="PRK10860.1"/>
    <property type="match status" value="1"/>
</dbReference>
<dbReference type="InterPro" id="IPR002125">
    <property type="entry name" value="CMP_dCMP_dom"/>
</dbReference>
<protein>
    <recommendedName>
        <fullName evidence="8">tRNA-specific adenosine deaminase</fullName>
        <ecNumber evidence="8">3.5.4.33</ecNumber>
    </recommendedName>
</protein>
<comment type="subunit">
    <text evidence="2 8">Homodimer.</text>
</comment>
<dbReference type="PANTHER" id="PTHR11079:SF202">
    <property type="entry name" value="TRNA-SPECIFIC ADENOSINE DEAMINASE"/>
    <property type="match status" value="1"/>
</dbReference>
<dbReference type="AlphaFoldDB" id="A0A1F7F4C9"/>
<dbReference type="CDD" id="cd01285">
    <property type="entry name" value="nucleoside_deaminase"/>
    <property type="match status" value="1"/>
</dbReference>
<comment type="cofactor">
    <cofactor evidence="8">
        <name>Zn(2+)</name>
        <dbReference type="ChEBI" id="CHEBI:29105"/>
    </cofactor>
    <text evidence="8">Binds 1 zinc ion per subunit.</text>
</comment>
<dbReference type="GO" id="GO:0008270">
    <property type="term" value="F:zinc ion binding"/>
    <property type="evidence" value="ECO:0007669"/>
    <property type="project" value="UniProtKB-UniRule"/>
</dbReference>
<gene>
    <name evidence="8" type="primary">tadA</name>
    <name evidence="10" type="ORF">A2519_14735</name>
</gene>
<organism evidence="10 11">
    <name type="scientific">Candidatus Raymondbacteria bacterium RIFOXYD12_FULL_49_13</name>
    <dbReference type="NCBI Taxonomy" id="1817890"/>
    <lineage>
        <taxon>Bacteria</taxon>
        <taxon>Raymondiibacteriota</taxon>
    </lineage>
</organism>
<dbReference type="FunFam" id="3.40.140.10:FF:000005">
    <property type="entry name" value="tRNA-specific adenosine deaminase"/>
    <property type="match status" value="1"/>
</dbReference>
<dbReference type="InterPro" id="IPR016193">
    <property type="entry name" value="Cytidine_deaminase-like"/>
</dbReference>
<sequence length="150" mass="16773">MQDAFRLAEKAYEQDEVPVGAVVVFENRIIGRGYNRTEGLNDPTAHAEIIALGAAAEYLGSWRMEETTIYVTLEPCVMCIGAILNARVANIFYGAKDERFGSCGSRYDLVKDNPYIRNVSVVPGIMAEESEALIKMFFKNLREKKNAKNN</sequence>
<evidence type="ECO:0000256" key="1">
    <source>
        <dbReference type="ARBA" id="ARBA00010669"/>
    </source>
</evidence>
<dbReference type="Proteomes" id="UP000179243">
    <property type="component" value="Unassembled WGS sequence"/>
</dbReference>
<evidence type="ECO:0000259" key="9">
    <source>
        <dbReference type="PROSITE" id="PS51747"/>
    </source>
</evidence>
<comment type="function">
    <text evidence="8">Catalyzes the deamination of adenosine to inosine at the wobble position 34 of tRNA(Arg2).</text>
</comment>
<keyword evidence="4 8" id="KW-0479">Metal-binding</keyword>
<evidence type="ECO:0000256" key="7">
    <source>
        <dbReference type="ARBA" id="ARBA00048045"/>
    </source>
</evidence>
<dbReference type="PROSITE" id="PS00903">
    <property type="entry name" value="CYT_DCMP_DEAMINASES_1"/>
    <property type="match status" value="1"/>
</dbReference>
<dbReference type="HAMAP" id="MF_00972">
    <property type="entry name" value="tRNA_aden_deaminase"/>
    <property type="match status" value="1"/>
</dbReference>
<dbReference type="SUPFAM" id="SSF53927">
    <property type="entry name" value="Cytidine deaminase-like"/>
    <property type="match status" value="1"/>
</dbReference>
<name>A0A1F7F4C9_UNCRA</name>
<evidence type="ECO:0000256" key="5">
    <source>
        <dbReference type="ARBA" id="ARBA00022801"/>
    </source>
</evidence>
<dbReference type="PROSITE" id="PS51747">
    <property type="entry name" value="CYT_DCMP_DEAMINASES_2"/>
    <property type="match status" value="1"/>
</dbReference>
<accession>A0A1F7F4C9</accession>
<keyword evidence="6 8" id="KW-0862">Zinc</keyword>